<dbReference type="OrthoDB" id="5288100at2"/>
<protein>
    <submittedName>
        <fullName evidence="1">Deoxyribodipyrimidine photolyase-related protein</fullName>
    </submittedName>
</protein>
<dbReference type="PANTHER" id="PTHR38657">
    <property type="entry name" value="SLR1343 PROTEIN"/>
    <property type="match status" value="1"/>
</dbReference>
<dbReference type="InterPro" id="IPR014729">
    <property type="entry name" value="Rossmann-like_a/b/a_fold"/>
</dbReference>
<evidence type="ECO:0000313" key="1">
    <source>
        <dbReference type="EMBL" id="ADH98450.1"/>
    </source>
</evidence>
<dbReference type="Pfam" id="PF04244">
    <property type="entry name" value="DPRP"/>
    <property type="match status" value="1"/>
</dbReference>
<gene>
    <name evidence="1" type="ordered locus">Bsel_0928</name>
</gene>
<evidence type="ECO:0000313" key="2">
    <source>
        <dbReference type="Proteomes" id="UP000000271"/>
    </source>
</evidence>
<dbReference type="AlphaFoldDB" id="D6Y059"/>
<dbReference type="PANTHER" id="PTHR38657:SF1">
    <property type="entry name" value="SLR1343 PROTEIN"/>
    <property type="match status" value="1"/>
</dbReference>
<dbReference type="InterPro" id="IPR052551">
    <property type="entry name" value="UV-DNA_repair_photolyase"/>
</dbReference>
<dbReference type="InterPro" id="IPR036134">
    <property type="entry name" value="Crypto/Photolyase_FAD-like_sf"/>
</dbReference>
<sequence>MINSLIMTQIDRFWTVLRGLYRVILGKQSIIEKKGGDVMTVYAYMAHQCSLRQPGIDHFDPGQDRILLVEETDPALWAESHCHRLIHQWSIIRHFEQDVKDKGFPVTRMQAPAFTDGLERFLDKSPDQDVQLFWPTDYKSREALSEWKQTFGGSVRIAEETGFLIPGKEWRSLLKPDKRWKLDPIYRSFRKRFDVLMNEENQPVGGKWSYDQDNRKKAPDHVTFPPPCFPERSAITEDVIQEVKEQYPDLYGNPDSFEQPVTARDAEALADHFIAHRLASFGDYQDAMRPKDVYMSHSLLSAALNHSLLDPLSLIRKAEQAYHDGLAPLNAVEGFIRQILGWREYIRGVYLNTMPSYKDVNHFGHTRDLPTFFWDGNTKMACVSDAVTSLLETGYTHHIQRLMILGNLSTLLGIEPKQVSDWFYTMYTDALDWVVLPNVLGMALFADGGTMSTKPYAASGKYVERMSTYCKTCAYNVKDKYGENACPLNSLYWNFLERNQDEFREHPRMKVMYKHLDNRSDEDRERQEHTVSSIFHRLKTGHL</sequence>
<dbReference type="Gene3D" id="1.25.40.80">
    <property type="match status" value="1"/>
</dbReference>
<proteinExistence type="predicted"/>
<dbReference type="EMBL" id="CP001791">
    <property type="protein sequence ID" value="ADH98450.1"/>
    <property type="molecule type" value="Genomic_DNA"/>
</dbReference>
<dbReference type="Proteomes" id="UP000000271">
    <property type="component" value="Chromosome"/>
</dbReference>
<name>D6Y059_BACIE</name>
<dbReference type="STRING" id="439292.Bsel_0928"/>
<dbReference type="Gene3D" id="1.10.10.1710">
    <property type="entry name" value="Deoxyribodipyrimidine photolyase-related"/>
    <property type="match status" value="1"/>
</dbReference>
<dbReference type="HOGENOM" id="CLU_031632_1_0_9"/>
<dbReference type="eggNOG" id="COG3046">
    <property type="taxonomic scope" value="Bacteria"/>
</dbReference>
<accession>D6Y059</accession>
<keyword evidence="2" id="KW-1185">Reference proteome</keyword>
<dbReference type="SUPFAM" id="SSF48173">
    <property type="entry name" value="Cryptochrome/photolyase FAD-binding domain"/>
    <property type="match status" value="1"/>
</dbReference>
<dbReference type="Gene3D" id="1.10.579.10">
    <property type="entry name" value="DNA Cyclobutane Dipyrimidine Photolyase, subunit A, domain 3"/>
    <property type="match status" value="1"/>
</dbReference>
<organism evidence="1 2">
    <name type="scientific">Bacillus selenitireducens (strain ATCC 700615 / DSM 15326 / MLS10)</name>
    <dbReference type="NCBI Taxonomy" id="439292"/>
    <lineage>
        <taxon>Bacteria</taxon>
        <taxon>Bacillati</taxon>
        <taxon>Bacillota</taxon>
        <taxon>Bacilli</taxon>
        <taxon>Bacillales</taxon>
        <taxon>Bacillaceae</taxon>
        <taxon>Salisediminibacterium</taxon>
    </lineage>
</organism>
<reference evidence="1" key="1">
    <citation type="submission" date="2009-10" db="EMBL/GenBank/DDBJ databases">
        <title>Complete sequence of Bacillus selenitireducens MLS10.</title>
        <authorList>
            <consortium name="US DOE Joint Genome Institute"/>
            <person name="Lucas S."/>
            <person name="Copeland A."/>
            <person name="Lapidus A."/>
            <person name="Glavina del Rio T."/>
            <person name="Dalin E."/>
            <person name="Tice H."/>
            <person name="Bruce D."/>
            <person name="Goodwin L."/>
            <person name="Pitluck S."/>
            <person name="Sims D."/>
            <person name="Brettin T."/>
            <person name="Detter J.C."/>
            <person name="Han C."/>
            <person name="Larimer F."/>
            <person name="Land M."/>
            <person name="Hauser L."/>
            <person name="Kyrpides N."/>
            <person name="Ovchinnikova G."/>
            <person name="Stolz J."/>
        </authorList>
    </citation>
    <scope>NUCLEOTIDE SEQUENCE [LARGE SCALE GENOMIC DNA]</scope>
    <source>
        <strain evidence="1">MLS10</strain>
    </source>
</reference>
<dbReference type="Gene3D" id="3.40.50.620">
    <property type="entry name" value="HUPs"/>
    <property type="match status" value="1"/>
</dbReference>
<dbReference type="KEGG" id="bse:Bsel_0928"/>
<dbReference type="InterPro" id="IPR007357">
    <property type="entry name" value="PhrB-like"/>
</dbReference>
<dbReference type="GO" id="GO:0016829">
    <property type="term" value="F:lyase activity"/>
    <property type="evidence" value="ECO:0007669"/>
    <property type="project" value="UniProtKB-KW"/>
</dbReference>